<comment type="caution">
    <text evidence="1">The sequence shown here is derived from an EMBL/GenBank/DDBJ whole genome shotgun (WGS) entry which is preliminary data.</text>
</comment>
<dbReference type="Proteomes" id="UP001198182">
    <property type="component" value="Unassembled WGS sequence"/>
</dbReference>
<keyword evidence="2" id="KW-1185">Reference proteome</keyword>
<evidence type="ECO:0000313" key="2">
    <source>
        <dbReference type="Proteomes" id="UP001198182"/>
    </source>
</evidence>
<evidence type="ECO:0000313" key="1">
    <source>
        <dbReference type="EMBL" id="MCC2230412.1"/>
    </source>
</evidence>
<gene>
    <name evidence="1" type="ORF">LKD81_05280</name>
</gene>
<dbReference type="RefSeq" id="WP_308453093.1">
    <property type="nucleotide sequence ID" value="NZ_JAJEQR010000011.1"/>
</dbReference>
<name>A0AAE3E9E4_9FIRM</name>
<organism evidence="1 2">
    <name type="scientific">Hominifimenecus microfluidus</name>
    <dbReference type="NCBI Taxonomy" id="2885348"/>
    <lineage>
        <taxon>Bacteria</taxon>
        <taxon>Bacillati</taxon>
        <taxon>Bacillota</taxon>
        <taxon>Clostridia</taxon>
        <taxon>Lachnospirales</taxon>
        <taxon>Lachnospiraceae</taxon>
        <taxon>Hominifimenecus</taxon>
    </lineage>
</organism>
<dbReference type="EMBL" id="JAJEQR010000011">
    <property type="protein sequence ID" value="MCC2230412.1"/>
    <property type="molecule type" value="Genomic_DNA"/>
</dbReference>
<sequence length="117" mass="13489">MTEITYTRQGDYNLPNLLPPQEEPVPHGKYALLRKKFLKEHRRVTYTNLLTCGKLNGHLAEIQQTAQRRMEEIVAQMAKAQGVTEELKASDQMKWVQMMNNLQNAAEETVLAELIYS</sequence>
<dbReference type="AlphaFoldDB" id="A0AAE3E9E4"/>
<reference evidence="1" key="1">
    <citation type="submission" date="2021-10" db="EMBL/GenBank/DDBJ databases">
        <title>Anaerobic single-cell dispensing facilitates the cultivation of human gut bacteria.</title>
        <authorList>
            <person name="Afrizal A."/>
        </authorList>
    </citation>
    <scope>NUCLEOTIDE SEQUENCE</scope>
    <source>
        <strain evidence="1">CLA-AA-H215</strain>
    </source>
</reference>
<proteinExistence type="predicted"/>
<dbReference type="Pfam" id="PF14198">
    <property type="entry name" value="TnpV"/>
    <property type="match status" value="1"/>
</dbReference>
<dbReference type="InterPro" id="IPR026989">
    <property type="entry name" value="TnpV"/>
</dbReference>
<accession>A0AAE3E9E4</accession>
<protein>
    <submittedName>
        <fullName evidence="1">TnpV protein</fullName>
    </submittedName>
</protein>